<feature type="transmembrane region" description="Helical" evidence="7">
    <location>
        <begin position="6"/>
        <end position="25"/>
    </location>
</feature>
<evidence type="ECO:0000256" key="6">
    <source>
        <dbReference type="ARBA" id="ARBA00023316"/>
    </source>
</evidence>
<dbReference type="PANTHER" id="PTHR30518:SF2">
    <property type="entry name" value="ENDOLYTIC MUREIN TRANSGLYCOSYLASE"/>
    <property type="match status" value="1"/>
</dbReference>
<comment type="function">
    <text evidence="7">Functions as a peptidoglycan terminase that cleaves nascent peptidoglycan strands endolytically to terminate their elongation.</text>
</comment>
<evidence type="ECO:0000256" key="1">
    <source>
        <dbReference type="ARBA" id="ARBA00022475"/>
    </source>
</evidence>
<dbReference type="GO" id="GO:0008932">
    <property type="term" value="F:lytic endotransglycosylase activity"/>
    <property type="evidence" value="ECO:0007669"/>
    <property type="project" value="UniProtKB-UniRule"/>
</dbReference>
<comment type="subcellular location">
    <subcellularLocation>
        <location evidence="7">Cell inner membrane</location>
        <topology evidence="7">Single-pass membrane protein</topology>
    </subcellularLocation>
</comment>
<evidence type="ECO:0000256" key="2">
    <source>
        <dbReference type="ARBA" id="ARBA00022692"/>
    </source>
</evidence>
<dbReference type="GO" id="GO:0005886">
    <property type="term" value="C:plasma membrane"/>
    <property type="evidence" value="ECO:0007669"/>
    <property type="project" value="UniProtKB-SubCell"/>
</dbReference>
<dbReference type="AlphaFoldDB" id="A0A937LJK6"/>
<dbReference type="Pfam" id="PF02618">
    <property type="entry name" value="YceG"/>
    <property type="match status" value="1"/>
</dbReference>
<evidence type="ECO:0000256" key="3">
    <source>
        <dbReference type="ARBA" id="ARBA00022989"/>
    </source>
</evidence>
<dbReference type="GO" id="GO:0071555">
    <property type="term" value="P:cell wall organization"/>
    <property type="evidence" value="ECO:0007669"/>
    <property type="project" value="UniProtKB-KW"/>
</dbReference>
<dbReference type="NCBIfam" id="TIGR00247">
    <property type="entry name" value="endolytic transglycosylase MltG"/>
    <property type="match status" value="1"/>
</dbReference>
<comment type="caution">
    <text evidence="8">The sequence shown here is derived from an EMBL/GenBank/DDBJ whole genome shotgun (WGS) entry which is preliminary data.</text>
</comment>
<keyword evidence="1 7" id="KW-1003">Cell membrane</keyword>
<dbReference type="InterPro" id="IPR003770">
    <property type="entry name" value="MLTG-like"/>
</dbReference>
<dbReference type="GO" id="GO:0009252">
    <property type="term" value="P:peptidoglycan biosynthetic process"/>
    <property type="evidence" value="ECO:0007669"/>
    <property type="project" value="UniProtKB-UniRule"/>
</dbReference>
<sequence length="318" mass="36581">MLLIRYLFIIFIFFIAFFGPYKAFLKSKPISDEIFIDVENGSSMYKSFTKIYNNNLLNKIFFKIYIFNNSIESFQAGEYMILDKNFIEIINAFNKGASHTRSISFNEGMNKYDIQNLIQNSYLINDCSFLTCLKTDYPYLEGIIFPDTYYYKKGMKASEIIIKSHARLDTLLEKLWAQKPLRNNLNNKYDALILASIIEKEAGNHQEKPLIAGVFLKRIDLGMKLQADPTIIYGLLPDFDGDIKKSDILDKNNIYNTYMIKGLPPSPISLASTQSIEASILSLPGEYLFFVANTPTSHHFSKTYEEHLSMIEKVGLNK</sequence>
<evidence type="ECO:0000313" key="8">
    <source>
        <dbReference type="EMBL" id="MBL6817989.1"/>
    </source>
</evidence>
<keyword evidence="5 7" id="KW-0456">Lyase</keyword>
<dbReference type="Gene3D" id="3.30.160.60">
    <property type="entry name" value="Classic Zinc Finger"/>
    <property type="match status" value="1"/>
</dbReference>
<evidence type="ECO:0000256" key="5">
    <source>
        <dbReference type="ARBA" id="ARBA00023239"/>
    </source>
</evidence>
<keyword evidence="6 7" id="KW-0961">Cell wall biogenesis/degradation</keyword>
<dbReference type="EMBL" id="JADHQD010000004">
    <property type="protein sequence ID" value="MBL6817989.1"/>
    <property type="molecule type" value="Genomic_DNA"/>
</dbReference>
<protein>
    <recommendedName>
        <fullName evidence="7">Endolytic murein transglycosylase</fullName>
        <ecNumber evidence="7">4.2.2.29</ecNumber>
    </recommendedName>
    <alternativeName>
        <fullName evidence="7">Peptidoglycan lytic transglycosylase</fullName>
    </alternativeName>
    <alternativeName>
        <fullName evidence="7">Peptidoglycan polymerization terminase</fullName>
    </alternativeName>
</protein>
<dbReference type="HAMAP" id="MF_02065">
    <property type="entry name" value="MltG"/>
    <property type="match status" value="1"/>
</dbReference>
<name>A0A937LJK6_9GAMM</name>
<gene>
    <name evidence="7 8" type="primary">mltG</name>
    <name evidence="8" type="ORF">ISQ64_01125</name>
</gene>
<evidence type="ECO:0000313" key="9">
    <source>
        <dbReference type="Proteomes" id="UP000711391"/>
    </source>
</evidence>
<accession>A0A937LJK6</accession>
<keyword evidence="7" id="KW-0997">Cell inner membrane</keyword>
<evidence type="ECO:0000256" key="7">
    <source>
        <dbReference type="HAMAP-Rule" id="MF_02065"/>
    </source>
</evidence>
<comment type="catalytic activity">
    <reaction evidence="7">
        <text>a peptidoglycan chain = a peptidoglycan chain with N-acetyl-1,6-anhydromuramyl-[peptide] at the reducing end + a peptidoglycan chain with N-acetylglucosamine at the non-reducing end.</text>
        <dbReference type="EC" id="4.2.2.29"/>
    </reaction>
</comment>
<dbReference type="EC" id="4.2.2.29" evidence="7"/>
<evidence type="ECO:0000256" key="4">
    <source>
        <dbReference type="ARBA" id="ARBA00023136"/>
    </source>
</evidence>
<dbReference type="Proteomes" id="UP000711391">
    <property type="component" value="Unassembled WGS sequence"/>
</dbReference>
<reference evidence="8" key="1">
    <citation type="submission" date="2020-10" db="EMBL/GenBank/DDBJ databases">
        <title>Microbiome of the Black Sea water column analyzed by genome centric metagenomics.</title>
        <authorList>
            <person name="Cabello-Yeves P.J."/>
            <person name="Callieri C."/>
            <person name="Picazo A."/>
            <person name="Mehrshad M."/>
            <person name="Haro-Moreno J.M."/>
            <person name="Roda-Garcia J."/>
            <person name="Dzembekova N."/>
            <person name="Slabakova V."/>
            <person name="Slabakova N."/>
            <person name="Moncheva S."/>
            <person name="Rodriguez-Valera F."/>
        </authorList>
    </citation>
    <scope>NUCLEOTIDE SEQUENCE</scope>
    <source>
        <strain evidence="8">BS307-5m-G50</strain>
    </source>
</reference>
<keyword evidence="4 7" id="KW-0472">Membrane</keyword>
<comment type="similarity">
    <text evidence="7">Belongs to the transglycosylase MltG family.</text>
</comment>
<dbReference type="PANTHER" id="PTHR30518">
    <property type="entry name" value="ENDOLYTIC MUREIN TRANSGLYCOSYLASE"/>
    <property type="match status" value="1"/>
</dbReference>
<keyword evidence="3 7" id="KW-1133">Transmembrane helix</keyword>
<feature type="site" description="Important for catalytic activity" evidence="7">
    <location>
        <position position="201"/>
    </location>
</feature>
<keyword evidence="2 7" id="KW-0812">Transmembrane</keyword>
<organism evidence="8 9">
    <name type="scientific">SAR86 cluster bacterium</name>
    <dbReference type="NCBI Taxonomy" id="2030880"/>
    <lineage>
        <taxon>Bacteria</taxon>
        <taxon>Pseudomonadati</taxon>
        <taxon>Pseudomonadota</taxon>
        <taxon>Gammaproteobacteria</taxon>
        <taxon>SAR86 cluster</taxon>
    </lineage>
</organism>
<proteinExistence type="inferred from homology"/>